<reference evidence="2" key="2">
    <citation type="journal article" date="2020" name="Microorganisms">
        <title>Osmotic Adaptation and Compatible Solute Biosynthesis of Phototrophic Bacteria as Revealed from Genome Analyses.</title>
        <authorList>
            <person name="Imhoff J.F."/>
            <person name="Rahn T."/>
            <person name="Kunzel S."/>
            <person name="Keller A."/>
            <person name="Neulinger S.C."/>
        </authorList>
    </citation>
    <scope>NUCLEOTIDE SEQUENCE</scope>
    <source>
        <strain evidence="2">IM 151</strain>
    </source>
</reference>
<sequence length="99" mass="10855">MLHLKRFRVAAIKVDGSLSRDVMSHPVSGDIIRAIATLGHSRGARVIAEFVETREQRDRLAALGCDVFQGYLYSRALPADDCLDHLLRSRAAAVAAQPL</sequence>
<name>A0ABS1E1N6_RUBGE</name>
<evidence type="ECO:0000259" key="1">
    <source>
        <dbReference type="PROSITE" id="PS50883"/>
    </source>
</evidence>
<proteinExistence type="predicted"/>
<accession>A0ABS1E1N6</accession>
<dbReference type="PROSITE" id="PS50883">
    <property type="entry name" value="EAL"/>
    <property type="match status" value="1"/>
</dbReference>
<protein>
    <recommendedName>
        <fullName evidence="1">EAL domain-containing protein</fullName>
    </recommendedName>
</protein>
<feature type="domain" description="EAL" evidence="1">
    <location>
        <begin position="1"/>
        <end position="90"/>
    </location>
</feature>
<dbReference type="PANTHER" id="PTHR33121:SF70">
    <property type="entry name" value="SIGNALING PROTEIN YKOW"/>
    <property type="match status" value="1"/>
</dbReference>
<reference evidence="2" key="1">
    <citation type="submission" date="2017-08" db="EMBL/GenBank/DDBJ databases">
        <authorList>
            <person name="Imhoff J.F."/>
            <person name="Rahn T."/>
            <person name="Kuenzel S."/>
            <person name="Neulinger S.C."/>
        </authorList>
    </citation>
    <scope>NUCLEOTIDE SEQUENCE</scope>
    <source>
        <strain evidence="2">IM 151</strain>
    </source>
</reference>
<dbReference type="SUPFAM" id="SSF141868">
    <property type="entry name" value="EAL domain-like"/>
    <property type="match status" value="1"/>
</dbReference>
<dbReference type="InterPro" id="IPR035919">
    <property type="entry name" value="EAL_sf"/>
</dbReference>
<dbReference type="InterPro" id="IPR001633">
    <property type="entry name" value="EAL_dom"/>
</dbReference>
<dbReference type="InterPro" id="IPR050706">
    <property type="entry name" value="Cyclic-di-GMP_PDE-like"/>
</dbReference>
<dbReference type="Pfam" id="PF00563">
    <property type="entry name" value="EAL"/>
    <property type="match status" value="1"/>
</dbReference>
<dbReference type="Gene3D" id="3.20.20.450">
    <property type="entry name" value="EAL domain"/>
    <property type="match status" value="1"/>
</dbReference>
<gene>
    <name evidence="2" type="ORF">CKO43_25005</name>
</gene>
<organism evidence="2 3">
    <name type="scientific">Rubrivivax gelatinosus</name>
    <name type="common">Rhodocyclus gelatinosus</name>
    <name type="synonym">Rhodopseudomonas gelatinosa</name>
    <dbReference type="NCBI Taxonomy" id="28068"/>
    <lineage>
        <taxon>Bacteria</taxon>
        <taxon>Pseudomonadati</taxon>
        <taxon>Pseudomonadota</taxon>
        <taxon>Betaproteobacteria</taxon>
        <taxon>Burkholderiales</taxon>
        <taxon>Sphaerotilaceae</taxon>
        <taxon>Rubrivivax</taxon>
    </lineage>
</organism>
<dbReference type="PANTHER" id="PTHR33121">
    <property type="entry name" value="CYCLIC DI-GMP PHOSPHODIESTERASE PDEF"/>
    <property type="match status" value="1"/>
</dbReference>
<dbReference type="Proteomes" id="UP001041814">
    <property type="component" value="Unassembled WGS sequence"/>
</dbReference>
<dbReference type="EMBL" id="NRRU01000206">
    <property type="protein sequence ID" value="MBK1716006.1"/>
    <property type="molecule type" value="Genomic_DNA"/>
</dbReference>
<evidence type="ECO:0000313" key="2">
    <source>
        <dbReference type="EMBL" id="MBK1716006.1"/>
    </source>
</evidence>
<comment type="caution">
    <text evidence="2">The sequence shown here is derived from an EMBL/GenBank/DDBJ whole genome shotgun (WGS) entry which is preliminary data.</text>
</comment>
<keyword evidence="3" id="KW-1185">Reference proteome</keyword>
<dbReference type="CDD" id="cd01948">
    <property type="entry name" value="EAL"/>
    <property type="match status" value="1"/>
</dbReference>
<evidence type="ECO:0000313" key="3">
    <source>
        <dbReference type="Proteomes" id="UP001041814"/>
    </source>
</evidence>